<dbReference type="EMBL" id="UOFC01000042">
    <property type="protein sequence ID" value="VAW45114.1"/>
    <property type="molecule type" value="Genomic_DNA"/>
</dbReference>
<sequence length="168" mass="17522">MKTLKKVGFAASLLLASSLASANVYNLDNITGPGDQQNFDTPSISHLSVFADEFKFTLTEAATFDFLATATAGSVNFTNVVLNGVDATTGTLYSVFSFAEWTADTVGNAAILNSGSYNLSLSGDVMGSGIYTVNAITSPVPEPSTIALMLGGLGMIGFMAARRRNQNV</sequence>
<feature type="domain" description="Ice-binding protein C-terminal" evidence="1">
    <location>
        <begin position="139"/>
        <end position="164"/>
    </location>
</feature>
<organism evidence="2">
    <name type="scientific">hydrothermal vent metagenome</name>
    <dbReference type="NCBI Taxonomy" id="652676"/>
    <lineage>
        <taxon>unclassified sequences</taxon>
        <taxon>metagenomes</taxon>
        <taxon>ecological metagenomes</taxon>
    </lineage>
</organism>
<reference evidence="2" key="1">
    <citation type="submission" date="2018-06" db="EMBL/GenBank/DDBJ databases">
        <authorList>
            <person name="Zhirakovskaya E."/>
        </authorList>
    </citation>
    <scope>NUCLEOTIDE SEQUENCE</scope>
</reference>
<evidence type="ECO:0000259" key="1">
    <source>
        <dbReference type="Pfam" id="PF07589"/>
    </source>
</evidence>
<accession>A0A3B0WNA6</accession>
<dbReference type="Pfam" id="PF07589">
    <property type="entry name" value="PEP-CTERM"/>
    <property type="match status" value="1"/>
</dbReference>
<proteinExistence type="predicted"/>
<evidence type="ECO:0000313" key="2">
    <source>
        <dbReference type="EMBL" id="VAW45114.1"/>
    </source>
</evidence>
<dbReference type="AlphaFoldDB" id="A0A3B0WNA6"/>
<gene>
    <name evidence="2" type="ORF">MNBD_GAMMA03-2050</name>
</gene>
<name>A0A3B0WNA6_9ZZZZ</name>
<dbReference type="NCBIfam" id="TIGR02595">
    <property type="entry name" value="PEP_CTERM"/>
    <property type="match status" value="1"/>
</dbReference>
<dbReference type="NCBIfam" id="NF038126">
    <property type="entry name" value="PEP_CTERM_FxDxF"/>
    <property type="match status" value="1"/>
</dbReference>
<dbReference type="InterPro" id="IPR013424">
    <property type="entry name" value="Ice-binding_C"/>
</dbReference>
<protein>
    <recommendedName>
        <fullName evidence="1">Ice-binding protein C-terminal domain-containing protein</fullName>
    </recommendedName>
</protein>